<evidence type="ECO:0000256" key="2">
    <source>
        <dbReference type="ARBA" id="ARBA00022676"/>
    </source>
</evidence>
<dbReference type="GO" id="GO:0000139">
    <property type="term" value="C:Golgi membrane"/>
    <property type="evidence" value="ECO:0007669"/>
    <property type="project" value="UniProtKB-SubCell"/>
</dbReference>
<comment type="caution">
    <text evidence="7">The sequence shown here is derived from an EMBL/GenBank/DDBJ whole genome shotgun (WGS) entry which is preliminary data.</text>
</comment>
<comment type="subcellular location">
    <subcellularLocation>
        <location evidence="1">Golgi apparatus membrane</location>
        <topology evidence="1">Single-pass type II membrane protein</topology>
    </subcellularLocation>
</comment>
<evidence type="ECO:0000256" key="4">
    <source>
        <dbReference type="ARBA" id="ARBA00023180"/>
    </source>
</evidence>
<keyword evidence="5" id="KW-0472">Membrane</keyword>
<protein>
    <recommendedName>
        <fullName evidence="6">Glycosyltransferase 61 catalytic domain-containing protein</fullName>
    </recommendedName>
</protein>
<proteinExistence type="predicted"/>
<dbReference type="AlphaFoldDB" id="A0A540L2L4"/>
<keyword evidence="4" id="KW-0325">Glycoprotein</keyword>
<feature type="transmembrane region" description="Helical" evidence="5">
    <location>
        <begin position="21"/>
        <end position="38"/>
    </location>
</feature>
<dbReference type="EMBL" id="VIEB01000797">
    <property type="protein sequence ID" value="TQD80723.1"/>
    <property type="molecule type" value="Genomic_DNA"/>
</dbReference>
<organism evidence="7 8">
    <name type="scientific">Malus baccata</name>
    <name type="common">Siberian crab apple</name>
    <name type="synonym">Pyrus baccata</name>
    <dbReference type="NCBI Taxonomy" id="106549"/>
    <lineage>
        <taxon>Eukaryota</taxon>
        <taxon>Viridiplantae</taxon>
        <taxon>Streptophyta</taxon>
        <taxon>Embryophyta</taxon>
        <taxon>Tracheophyta</taxon>
        <taxon>Spermatophyta</taxon>
        <taxon>Magnoliopsida</taxon>
        <taxon>eudicotyledons</taxon>
        <taxon>Gunneridae</taxon>
        <taxon>Pentapetalae</taxon>
        <taxon>rosids</taxon>
        <taxon>fabids</taxon>
        <taxon>Rosales</taxon>
        <taxon>Rosaceae</taxon>
        <taxon>Amygdaloideae</taxon>
        <taxon>Maleae</taxon>
        <taxon>Malus</taxon>
    </lineage>
</organism>
<keyword evidence="3" id="KW-0808">Transferase</keyword>
<dbReference type="PANTHER" id="PTHR20961:SF5">
    <property type="entry name" value="GLYCOSYLTRANSFERASE-RELATED"/>
    <property type="match status" value="1"/>
</dbReference>
<dbReference type="Pfam" id="PF04577">
    <property type="entry name" value="Glyco_transf_61"/>
    <property type="match status" value="1"/>
</dbReference>
<evidence type="ECO:0000313" key="7">
    <source>
        <dbReference type="EMBL" id="TQD80723.1"/>
    </source>
</evidence>
<dbReference type="InterPro" id="IPR049625">
    <property type="entry name" value="Glyco_transf_61_cat"/>
</dbReference>
<keyword evidence="5" id="KW-0812">Transmembrane</keyword>
<evidence type="ECO:0000256" key="5">
    <source>
        <dbReference type="SAM" id="Phobius"/>
    </source>
</evidence>
<accession>A0A540L2L4</accession>
<keyword evidence="8" id="KW-1185">Reference proteome</keyword>
<name>A0A540L2L4_MALBA</name>
<evidence type="ECO:0000256" key="3">
    <source>
        <dbReference type="ARBA" id="ARBA00022679"/>
    </source>
</evidence>
<dbReference type="Proteomes" id="UP000315295">
    <property type="component" value="Unassembled WGS sequence"/>
</dbReference>
<dbReference type="PANTHER" id="PTHR20961">
    <property type="entry name" value="GLYCOSYLTRANSFERASE"/>
    <property type="match status" value="1"/>
</dbReference>
<gene>
    <name evidence="7" type="ORF">C1H46_033749</name>
</gene>
<dbReference type="InterPro" id="IPR007657">
    <property type="entry name" value="Glycosyltransferase_61"/>
</dbReference>
<keyword evidence="2" id="KW-0328">Glycosyltransferase</keyword>
<evidence type="ECO:0000259" key="6">
    <source>
        <dbReference type="Pfam" id="PF04577"/>
    </source>
</evidence>
<dbReference type="GO" id="GO:0016763">
    <property type="term" value="F:pentosyltransferase activity"/>
    <property type="evidence" value="ECO:0007669"/>
    <property type="project" value="UniProtKB-ARBA"/>
</dbReference>
<dbReference type="STRING" id="106549.A0A540L2L4"/>
<feature type="domain" description="Glycosyltransferase 61 catalytic" evidence="6">
    <location>
        <begin position="309"/>
        <end position="416"/>
    </location>
</feature>
<sequence length="502" mass="56964">MKPDSILARNVFRLQQKRFRYGAFATLLLIAVYFSAVLKPSLNLSALKLQMSVGLGWDVLQVQQTNSSQQVIESEQLNQKIRAEELKNASHQGEDSGVQKSASNPTILIARNGSESETNISEVTKNLEPLCDVSQPRTDVCEINMDVHVDGNLSSVFVVSSQADMLAGNSSWTIRPYARKEDKQALNHVREWSVKRVSDAQQEILQCTRNHSVPAVLFSTGGYTGNHFHEFTDMVIPLYITSRKYDGEVQFLITDKRSRWIEKYQSILKGMSKYEIIDIDKEDAVHCFPSVTVGLKRHPKDLSIDPSKHSYSITDFRAFLRKAYSLKKANAIRIRGGGRHKKPRLLIISRRSTRCFTNPRQITKMARSLGYKVTVMEADRNMSRTAEVVNSCDVLMGVHGAALTNILFLPENAVLIQILPLGGFEWLATNYFGEPSRDMKIKYLEYKINRSESTLKIDPNKNRIRGWQAFKSTFLNAQNVTLNVKRIRTTLKKALGLLHRIQ</sequence>
<reference evidence="7 8" key="1">
    <citation type="journal article" date="2019" name="G3 (Bethesda)">
        <title>Sequencing of a Wild Apple (Malus baccata) Genome Unravels the Differences Between Cultivated and Wild Apple Species Regarding Disease Resistance and Cold Tolerance.</title>
        <authorList>
            <person name="Chen X."/>
        </authorList>
    </citation>
    <scope>NUCLEOTIDE SEQUENCE [LARGE SCALE GENOMIC DNA]</scope>
    <source>
        <strain evidence="8">cv. Shandingzi</strain>
        <tissue evidence="7">Leaves</tissue>
    </source>
</reference>
<evidence type="ECO:0000256" key="1">
    <source>
        <dbReference type="ARBA" id="ARBA00004323"/>
    </source>
</evidence>
<keyword evidence="5" id="KW-1133">Transmembrane helix</keyword>
<evidence type="ECO:0000313" key="8">
    <source>
        <dbReference type="Proteomes" id="UP000315295"/>
    </source>
</evidence>